<evidence type="ECO:0000313" key="1">
    <source>
        <dbReference type="EMBL" id="DAF99023.1"/>
    </source>
</evidence>
<accession>A0A8S5UX13</accession>
<protein>
    <submittedName>
        <fullName evidence="1">RNA polymerase alpha subunit</fullName>
    </submittedName>
</protein>
<name>A0A8S5UX13_9CAUD</name>
<reference evidence="1" key="1">
    <citation type="journal article" date="2021" name="Proc. Natl. Acad. Sci. U.S.A.">
        <title>A Catalog of Tens of Thousands of Viruses from Human Metagenomes Reveals Hidden Associations with Chronic Diseases.</title>
        <authorList>
            <person name="Tisza M.J."/>
            <person name="Buck C.B."/>
        </authorList>
    </citation>
    <scope>NUCLEOTIDE SEQUENCE</scope>
    <source>
        <strain evidence="1">CtDmR33</strain>
    </source>
</reference>
<proteinExistence type="predicted"/>
<sequence>MIHPRVLKINLFLKRIKKTVDSLKAVCYIDGVQIRHNSLSATAKEVYVQRIKKCFEVL</sequence>
<dbReference type="EMBL" id="BK016159">
    <property type="protein sequence ID" value="DAF99023.1"/>
    <property type="molecule type" value="Genomic_DNA"/>
</dbReference>
<organism evidence="1">
    <name type="scientific">Siphoviridae sp. ctDmR33</name>
    <dbReference type="NCBI Taxonomy" id="2825389"/>
    <lineage>
        <taxon>Viruses</taxon>
        <taxon>Duplodnaviria</taxon>
        <taxon>Heunggongvirae</taxon>
        <taxon>Uroviricota</taxon>
        <taxon>Caudoviricetes</taxon>
    </lineage>
</organism>